<gene>
    <name evidence="1" type="ORF">B6U56_03175</name>
</gene>
<dbReference type="EMBL" id="NBEF01000014">
    <property type="protein sequence ID" value="OQQ91426.1"/>
    <property type="molecule type" value="Genomic_DNA"/>
</dbReference>
<accession>A0A1V9REJ7</accession>
<dbReference type="Proteomes" id="UP000192575">
    <property type="component" value="Unassembled WGS sequence"/>
</dbReference>
<protein>
    <recommendedName>
        <fullName evidence="3">Phage portal protein</fullName>
    </recommendedName>
</protein>
<dbReference type="RefSeq" id="WP_081533950.1">
    <property type="nucleotide sequence ID" value="NZ_JAUIQT010000001.1"/>
</dbReference>
<dbReference type="Pfam" id="PF05133">
    <property type="entry name" value="SPP1_portal"/>
    <property type="match status" value="1"/>
</dbReference>
<dbReference type="AlphaFoldDB" id="A0A1V9REJ7"/>
<sequence>MLFDYFLREFEQQIGFSSGTFSYDGQGVKTVTEVVSENSTTYQTRSSYLTQVELFLNQLVNAILEVASVGQFFSDGKPRWTGNVADVELSIHFDDGVFIDKDKQRADEMQLVAAGIMPKLEYLKRNFGLSEEDAQKWLAQVTNEQPDYSANVFQKQDTGGV</sequence>
<comment type="caution">
    <text evidence="1">The sequence shown here is derived from an EMBL/GenBank/DDBJ whole genome shotgun (WGS) entry which is preliminary data.</text>
</comment>
<reference evidence="1 2" key="1">
    <citation type="submission" date="2017-03" db="EMBL/GenBank/DDBJ databases">
        <title>Phylogenomics and comparative genomics of Lactobacillus salivarius, a mammalian gut commensal.</title>
        <authorList>
            <person name="Harris H.M."/>
        </authorList>
    </citation>
    <scope>NUCLEOTIDE SEQUENCE [LARGE SCALE GENOMIC DNA]</scope>
    <source>
        <strain evidence="1 2">JCM 1047</strain>
    </source>
</reference>
<evidence type="ECO:0000313" key="1">
    <source>
        <dbReference type="EMBL" id="OQQ91426.1"/>
    </source>
</evidence>
<evidence type="ECO:0000313" key="2">
    <source>
        <dbReference type="Proteomes" id="UP000192575"/>
    </source>
</evidence>
<evidence type="ECO:0008006" key="3">
    <source>
        <dbReference type="Google" id="ProtNLM"/>
    </source>
</evidence>
<organism evidence="1 2">
    <name type="scientific">Ligilactobacillus salivarius</name>
    <dbReference type="NCBI Taxonomy" id="1624"/>
    <lineage>
        <taxon>Bacteria</taxon>
        <taxon>Bacillati</taxon>
        <taxon>Bacillota</taxon>
        <taxon>Bacilli</taxon>
        <taxon>Lactobacillales</taxon>
        <taxon>Lactobacillaceae</taxon>
        <taxon>Ligilactobacillus</taxon>
    </lineage>
</organism>
<dbReference type="InterPro" id="IPR021145">
    <property type="entry name" value="Portal_protein_SPP1_Gp6-like"/>
</dbReference>
<name>A0A1V9REJ7_9LACO</name>
<proteinExistence type="predicted"/>